<reference evidence="5 6" key="1">
    <citation type="submission" date="2024-09" db="EMBL/GenBank/DDBJ databases">
        <authorList>
            <person name="Sun Q."/>
            <person name="Mori K."/>
        </authorList>
    </citation>
    <scope>NUCLEOTIDE SEQUENCE [LARGE SCALE GENOMIC DNA]</scope>
    <source>
        <strain evidence="5 6">ATCC 51285</strain>
    </source>
</reference>
<dbReference type="InterPro" id="IPR013563">
    <property type="entry name" value="Oligopep_ABC_C"/>
</dbReference>
<keyword evidence="3 5" id="KW-0067">ATP-binding</keyword>
<name>A0ABV5ZFS6_9GAMM</name>
<dbReference type="InterPro" id="IPR027417">
    <property type="entry name" value="P-loop_NTPase"/>
</dbReference>
<dbReference type="InterPro" id="IPR003593">
    <property type="entry name" value="AAA+_ATPase"/>
</dbReference>
<dbReference type="Pfam" id="PF08352">
    <property type="entry name" value="oligo_HPY"/>
    <property type="match status" value="1"/>
</dbReference>
<evidence type="ECO:0000313" key="6">
    <source>
        <dbReference type="Proteomes" id="UP001589628"/>
    </source>
</evidence>
<proteinExistence type="predicted"/>
<gene>
    <name evidence="5" type="ORF">ACFFLH_11105</name>
</gene>
<dbReference type="Proteomes" id="UP001589628">
    <property type="component" value="Unassembled WGS sequence"/>
</dbReference>
<dbReference type="InterPro" id="IPR003439">
    <property type="entry name" value="ABC_transporter-like_ATP-bd"/>
</dbReference>
<dbReference type="Gene3D" id="3.40.50.300">
    <property type="entry name" value="P-loop containing nucleotide triphosphate hydrolases"/>
    <property type="match status" value="1"/>
</dbReference>
<dbReference type="SUPFAM" id="SSF52540">
    <property type="entry name" value="P-loop containing nucleoside triphosphate hydrolases"/>
    <property type="match status" value="1"/>
</dbReference>
<dbReference type="SMART" id="SM00382">
    <property type="entry name" value="AAA"/>
    <property type="match status" value="1"/>
</dbReference>
<keyword evidence="2" id="KW-0547">Nucleotide-binding</keyword>
<comment type="caution">
    <text evidence="5">The sequence shown here is derived from an EMBL/GenBank/DDBJ whole genome shotgun (WGS) entry which is preliminary data.</text>
</comment>
<dbReference type="CDD" id="cd03257">
    <property type="entry name" value="ABC_NikE_OppD_transporters"/>
    <property type="match status" value="1"/>
</dbReference>
<dbReference type="Pfam" id="PF00005">
    <property type="entry name" value="ABC_tran"/>
    <property type="match status" value="1"/>
</dbReference>
<evidence type="ECO:0000259" key="4">
    <source>
        <dbReference type="PROSITE" id="PS50893"/>
    </source>
</evidence>
<sequence>MHPAMPLLEVDNLCQDFKLSGKAASMRALNQVSFDLYPGRALAMVGESGSGKSTSARLITLMYPPSSGEIRYRGQDIAPLRHGSRTEQLAYRRAVQMIFQDPFGSLNPTHTIRYHLARPLQLHRRLKGAALEQEVLHLLERVGLTPAQATAEKFPHQLSGGQRQRVNIARILAVGAKVILADEPTSMLDVSLRLGILNLLEDLKQQEKLAFLYITHDLATARYFAEDTAVMYVGHMVEWGDTASLIDHPAHPYTQLLLSAVPEAGRSIMQPLEGGRKGDIPLWTAASEGCPFASRCLHAGEACRRHLPDAKQLAENHYVRCHLHS</sequence>
<dbReference type="InterPro" id="IPR050319">
    <property type="entry name" value="ABC_transp_ATP-bind"/>
</dbReference>
<evidence type="ECO:0000313" key="5">
    <source>
        <dbReference type="EMBL" id="MFB9886964.1"/>
    </source>
</evidence>
<evidence type="ECO:0000256" key="1">
    <source>
        <dbReference type="ARBA" id="ARBA00022448"/>
    </source>
</evidence>
<organism evidence="5 6">
    <name type="scientific">Balneatrix alpica</name>
    <dbReference type="NCBI Taxonomy" id="75684"/>
    <lineage>
        <taxon>Bacteria</taxon>
        <taxon>Pseudomonadati</taxon>
        <taxon>Pseudomonadota</taxon>
        <taxon>Gammaproteobacteria</taxon>
        <taxon>Oceanospirillales</taxon>
        <taxon>Balneatrichaceae</taxon>
        <taxon>Balneatrix</taxon>
    </lineage>
</organism>
<protein>
    <submittedName>
        <fullName evidence="5">ABC transporter ATP-binding protein</fullName>
    </submittedName>
</protein>
<dbReference type="GO" id="GO:0005524">
    <property type="term" value="F:ATP binding"/>
    <property type="evidence" value="ECO:0007669"/>
    <property type="project" value="UniProtKB-KW"/>
</dbReference>
<dbReference type="PROSITE" id="PS00211">
    <property type="entry name" value="ABC_TRANSPORTER_1"/>
    <property type="match status" value="1"/>
</dbReference>
<dbReference type="PROSITE" id="PS50893">
    <property type="entry name" value="ABC_TRANSPORTER_2"/>
    <property type="match status" value="1"/>
</dbReference>
<accession>A0ABV5ZFS6</accession>
<dbReference type="PANTHER" id="PTHR43776">
    <property type="entry name" value="TRANSPORT ATP-BINDING PROTEIN"/>
    <property type="match status" value="1"/>
</dbReference>
<keyword evidence="6" id="KW-1185">Reference proteome</keyword>
<dbReference type="RefSeq" id="WP_035460814.1">
    <property type="nucleotide sequence ID" value="NZ_JBHLZN010000003.1"/>
</dbReference>
<keyword evidence="1" id="KW-0813">Transport</keyword>
<evidence type="ECO:0000256" key="2">
    <source>
        <dbReference type="ARBA" id="ARBA00022741"/>
    </source>
</evidence>
<dbReference type="InterPro" id="IPR017871">
    <property type="entry name" value="ABC_transporter-like_CS"/>
</dbReference>
<dbReference type="NCBIfam" id="TIGR01727">
    <property type="entry name" value="oligo_HPY"/>
    <property type="match status" value="1"/>
</dbReference>
<evidence type="ECO:0000256" key="3">
    <source>
        <dbReference type="ARBA" id="ARBA00022840"/>
    </source>
</evidence>
<feature type="domain" description="ABC transporter" evidence="4">
    <location>
        <begin position="8"/>
        <end position="258"/>
    </location>
</feature>
<dbReference type="EMBL" id="JBHLZN010000003">
    <property type="protein sequence ID" value="MFB9886964.1"/>
    <property type="molecule type" value="Genomic_DNA"/>
</dbReference>
<dbReference type="PANTHER" id="PTHR43776:SF8">
    <property type="entry name" value="ABC TRANSPORTER, ATP-BINDING PROTEIN"/>
    <property type="match status" value="1"/>
</dbReference>